<organism evidence="1 2">
    <name type="scientific">Bythopirellula goksoeyrii</name>
    <dbReference type="NCBI Taxonomy" id="1400387"/>
    <lineage>
        <taxon>Bacteria</taxon>
        <taxon>Pseudomonadati</taxon>
        <taxon>Planctomycetota</taxon>
        <taxon>Planctomycetia</taxon>
        <taxon>Pirellulales</taxon>
        <taxon>Lacipirellulaceae</taxon>
        <taxon>Bythopirellula</taxon>
    </lineage>
</organism>
<dbReference type="Pfam" id="PF05013">
    <property type="entry name" value="FGase"/>
    <property type="match status" value="1"/>
</dbReference>
<keyword evidence="1" id="KW-0378">Hydrolase</keyword>
<dbReference type="AlphaFoldDB" id="A0A5B9QS17"/>
<dbReference type="Proteomes" id="UP000323917">
    <property type="component" value="Chromosome"/>
</dbReference>
<dbReference type="GO" id="GO:0016787">
    <property type="term" value="F:hydrolase activity"/>
    <property type="evidence" value="ECO:0007669"/>
    <property type="project" value="UniProtKB-KW"/>
</dbReference>
<accession>A0A5B9QS17</accession>
<name>A0A5B9QS17_9BACT</name>
<dbReference type="InterPro" id="IPR007709">
    <property type="entry name" value="N-FG_amidohydro"/>
</dbReference>
<protein>
    <submittedName>
        <fullName evidence="1">N-formylglutamate amidohydrolase</fullName>
    </submittedName>
</protein>
<keyword evidence="2" id="KW-1185">Reference proteome</keyword>
<sequence>MEIAIKTQNAWEIVEGSGPIIAAAIHDGHAVREELLSLIALSEADRLHEEDPHTSVWANVAPSRIIGKRSRFEVDLNRPREKAVYQVPEDAWGLKVWHEPLPPDLLERSLEEYDQFYSAVGQLLDNTVKREGRAVVYDLHTYNHHRAGPDAPYDDPSLNPQVNLGTGTMDRSRWAVVVDRFLEDLQEFDFPGGRLDVRENVKFRGGNFGKWIHEHYPDSVCVLSIEFKKFFMDEWTGVAEEETVGAIKSALESTLPGVREELAKL</sequence>
<dbReference type="Gene3D" id="3.40.630.40">
    <property type="entry name" value="Zn-dependent exopeptidases"/>
    <property type="match status" value="1"/>
</dbReference>
<dbReference type="SUPFAM" id="SSF53187">
    <property type="entry name" value="Zn-dependent exopeptidases"/>
    <property type="match status" value="1"/>
</dbReference>
<dbReference type="KEGG" id="bgok:Pr1d_41190"/>
<evidence type="ECO:0000313" key="1">
    <source>
        <dbReference type="EMBL" id="QEG36783.1"/>
    </source>
</evidence>
<proteinExistence type="predicted"/>
<dbReference type="EMBL" id="CP042913">
    <property type="protein sequence ID" value="QEG36783.1"/>
    <property type="molecule type" value="Genomic_DNA"/>
</dbReference>
<evidence type="ECO:0000313" key="2">
    <source>
        <dbReference type="Proteomes" id="UP000323917"/>
    </source>
</evidence>
<gene>
    <name evidence="1" type="ORF">Pr1d_41190</name>
</gene>
<dbReference type="RefSeq" id="WP_238476541.1">
    <property type="nucleotide sequence ID" value="NZ_CP042913.1"/>
</dbReference>
<reference evidence="1 2" key="1">
    <citation type="submission" date="2019-08" db="EMBL/GenBank/DDBJ databases">
        <title>Deep-cultivation of Planctomycetes and their phenomic and genomic characterization uncovers novel biology.</title>
        <authorList>
            <person name="Wiegand S."/>
            <person name="Jogler M."/>
            <person name="Boedeker C."/>
            <person name="Pinto D."/>
            <person name="Vollmers J."/>
            <person name="Rivas-Marin E."/>
            <person name="Kohn T."/>
            <person name="Peeters S.H."/>
            <person name="Heuer A."/>
            <person name="Rast P."/>
            <person name="Oberbeckmann S."/>
            <person name="Bunk B."/>
            <person name="Jeske O."/>
            <person name="Meyerdierks A."/>
            <person name="Storesund J.E."/>
            <person name="Kallscheuer N."/>
            <person name="Luecker S."/>
            <person name="Lage O.M."/>
            <person name="Pohl T."/>
            <person name="Merkel B.J."/>
            <person name="Hornburger P."/>
            <person name="Mueller R.-W."/>
            <person name="Bruemmer F."/>
            <person name="Labrenz M."/>
            <person name="Spormann A.M."/>
            <person name="Op den Camp H."/>
            <person name="Overmann J."/>
            <person name="Amann R."/>
            <person name="Jetten M.S.M."/>
            <person name="Mascher T."/>
            <person name="Medema M.H."/>
            <person name="Devos D.P."/>
            <person name="Kaster A.-K."/>
            <person name="Ovreas L."/>
            <person name="Rohde M."/>
            <person name="Galperin M.Y."/>
            <person name="Jogler C."/>
        </authorList>
    </citation>
    <scope>NUCLEOTIDE SEQUENCE [LARGE SCALE GENOMIC DNA]</scope>
    <source>
        <strain evidence="1 2">Pr1d</strain>
    </source>
</reference>